<protein>
    <submittedName>
        <fullName evidence="1">40 kDa protein</fullName>
    </submittedName>
</protein>
<proteinExistence type="predicted"/>
<reference evidence="1" key="1">
    <citation type="journal article" date="2016" name="Rev Fac Nac Agron Medellin">
        <title>Next generation sequence analysis of the forage peanut (Arachis pintoi) virome.</title>
        <authorList>
            <person name="Gutierrez Sanchez P.A."/>
            <person name="Jaramillo Mesa H."/>
            <person name="Marin Montoya M.A."/>
        </authorList>
    </citation>
    <scope>NUCLEOTIDE SEQUENCE</scope>
    <source>
        <strain evidence="1">Var B</strain>
    </source>
</reference>
<sequence>MTFVTLDQYLEQVNRTNQRIQQIQDTLNNNPWLNSNNLLEWLRAIQRDTLKVQDSIQRLDVVRLDTPRLVSMVSQLIANSQAINQQPPTRTTSDRVFFSNLSTAVGAATTLLSNVPGETYDVQYTPLPIEELYGFINALHANTITWMKHLESLTNAAIGRIDSRLSYNRYREDHHTMTTKVDDINESLRQMVTEVSRLAGASANETTMQSLISQLQTLSNSIGQTAPNATLQELVRLVQQLQPTNSNSSLIEAHRRLPPYVAQHPSSPCRTHGILKFDDVVTRLPMDVQERALSTTLELRSTIGKRPDATEIKFALYDAGVLLVSRHITINSRLTSLPGDLLSVVHEHCPRFVYRLTHSGLC</sequence>
<dbReference type="InterPro" id="IPR008398">
    <property type="entry name" value="Allexi_40kDa"/>
</dbReference>
<organism evidence="1">
    <name type="scientific">Arachis pintoi virus</name>
    <dbReference type="NCBI Taxonomy" id="1921009"/>
    <lineage>
        <taxon>Viruses</taxon>
        <taxon>Riboviria</taxon>
        <taxon>Orthornavirae</taxon>
        <taxon>Kitrinoviricota</taxon>
        <taxon>Alsuviricetes</taxon>
        <taxon>Tymovirales</taxon>
        <taxon>Alphaflexiviridae</taxon>
        <taxon>Allexivirus</taxon>
        <taxon>Allexivirus pintoi</taxon>
    </lineage>
</organism>
<reference evidence="1" key="2">
    <citation type="submission" date="2016-04" db="EMBL/GenBank/DDBJ databases">
        <authorList>
            <person name="Gutierrez P.A."/>
            <person name="Jaramillo H."/>
            <person name="Marin M."/>
        </authorList>
    </citation>
    <scope>NUCLEOTIDE SEQUENCE</scope>
    <source>
        <strain evidence="1">Var B</strain>
    </source>
</reference>
<dbReference type="Pfam" id="PF05549">
    <property type="entry name" value="Allexi_40kDa"/>
    <property type="match status" value="1"/>
</dbReference>
<evidence type="ECO:0000313" key="1">
    <source>
        <dbReference type="EMBL" id="APG31858.1"/>
    </source>
</evidence>
<accession>A0A3G1GJ56</accession>
<name>A0A3G1GJ56_9VIRU</name>
<dbReference type="EMBL" id="KX058346">
    <property type="protein sequence ID" value="APG31858.1"/>
    <property type="molecule type" value="Genomic_RNA"/>
</dbReference>